<keyword evidence="1" id="KW-0479">Metal-binding</keyword>
<proteinExistence type="predicted"/>
<dbReference type="InterPro" id="IPR036236">
    <property type="entry name" value="Znf_C2H2_sf"/>
</dbReference>
<reference evidence="3 4" key="1">
    <citation type="submission" date="2018-07" db="EMBL/GenBank/DDBJ databases">
        <title>A high quality draft genome assembly of the barn swallow (H. rustica rustica).</title>
        <authorList>
            <person name="Formenti G."/>
            <person name="Chiara M."/>
            <person name="Poveda L."/>
            <person name="Francoijs K.-J."/>
            <person name="Bonisoli-Alquati A."/>
            <person name="Canova L."/>
            <person name="Gianfranceschi L."/>
            <person name="Horner D.S."/>
            <person name="Saino N."/>
        </authorList>
    </citation>
    <scope>NUCLEOTIDE SEQUENCE [LARGE SCALE GENOMIC DNA]</scope>
    <source>
        <strain evidence="3">Chelidonia</strain>
        <tissue evidence="3">Blood</tissue>
    </source>
</reference>
<dbReference type="SUPFAM" id="SSF57667">
    <property type="entry name" value="beta-beta-alpha zinc fingers"/>
    <property type="match status" value="1"/>
</dbReference>
<evidence type="ECO:0000313" key="4">
    <source>
        <dbReference type="Proteomes" id="UP000269221"/>
    </source>
</evidence>
<dbReference type="EMBL" id="QRBI01000304">
    <property type="protein sequence ID" value="RMB89113.1"/>
    <property type="molecule type" value="Genomic_DNA"/>
</dbReference>
<gene>
    <name evidence="3" type="ORF">DUI87_34571</name>
</gene>
<dbReference type="Proteomes" id="UP000269221">
    <property type="component" value="Unassembled WGS sequence"/>
</dbReference>
<keyword evidence="1" id="KW-0863">Zinc-finger</keyword>
<accession>A0A3M0IQ98</accession>
<keyword evidence="1" id="KW-0862">Zinc</keyword>
<evidence type="ECO:0000259" key="2">
    <source>
        <dbReference type="PROSITE" id="PS50157"/>
    </source>
</evidence>
<name>A0A3M0IQ98_HIRRU</name>
<feature type="domain" description="C2H2-type" evidence="2">
    <location>
        <begin position="20"/>
        <end position="49"/>
    </location>
</feature>
<sequence length="91" mass="10579">MSSSLSSHLIQHQEIQTKGHRCWCLECEKSFSKNSQRIKDHRIHSGERPWLFQEMLKCGWHCMNGTERGRVVDRNSDNREQLLPSGSDVGL</sequence>
<evidence type="ECO:0000256" key="1">
    <source>
        <dbReference type="PROSITE-ProRule" id="PRU00042"/>
    </source>
</evidence>
<comment type="caution">
    <text evidence="3">The sequence shown here is derived from an EMBL/GenBank/DDBJ whole genome shotgun (WGS) entry which is preliminary data.</text>
</comment>
<dbReference type="AlphaFoldDB" id="A0A3M0IQ98"/>
<dbReference type="OrthoDB" id="8922241at2759"/>
<protein>
    <recommendedName>
        <fullName evidence="2">C2H2-type domain-containing protein</fullName>
    </recommendedName>
</protein>
<dbReference type="InterPro" id="IPR013087">
    <property type="entry name" value="Znf_C2H2_type"/>
</dbReference>
<dbReference type="GO" id="GO:0008270">
    <property type="term" value="F:zinc ion binding"/>
    <property type="evidence" value="ECO:0007669"/>
    <property type="project" value="UniProtKB-KW"/>
</dbReference>
<evidence type="ECO:0000313" key="3">
    <source>
        <dbReference type="EMBL" id="RMB89113.1"/>
    </source>
</evidence>
<organism evidence="3 4">
    <name type="scientific">Hirundo rustica rustica</name>
    <dbReference type="NCBI Taxonomy" id="333673"/>
    <lineage>
        <taxon>Eukaryota</taxon>
        <taxon>Metazoa</taxon>
        <taxon>Chordata</taxon>
        <taxon>Craniata</taxon>
        <taxon>Vertebrata</taxon>
        <taxon>Euteleostomi</taxon>
        <taxon>Archelosauria</taxon>
        <taxon>Archosauria</taxon>
        <taxon>Dinosauria</taxon>
        <taxon>Saurischia</taxon>
        <taxon>Theropoda</taxon>
        <taxon>Coelurosauria</taxon>
        <taxon>Aves</taxon>
        <taxon>Neognathae</taxon>
        <taxon>Neoaves</taxon>
        <taxon>Telluraves</taxon>
        <taxon>Australaves</taxon>
        <taxon>Passeriformes</taxon>
        <taxon>Sylvioidea</taxon>
        <taxon>Hirundinidae</taxon>
        <taxon>Hirundo</taxon>
    </lineage>
</organism>
<dbReference type="Gene3D" id="3.30.160.60">
    <property type="entry name" value="Classic Zinc Finger"/>
    <property type="match status" value="1"/>
</dbReference>
<keyword evidence="4" id="KW-1185">Reference proteome</keyword>
<dbReference type="PROSITE" id="PS50157">
    <property type="entry name" value="ZINC_FINGER_C2H2_2"/>
    <property type="match status" value="1"/>
</dbReference>
<dbReference type="STRING" id="333673.A0A3M0IQ98"/>